<evidence type="ECO:0000313" key="6">
    <source>
        <dbReference type="Proteomes" id="UP000012283"/>
    </source>
</evidence>
<evidence type="ECO:0000256" key="1">
    <source>
        <dbReference type="ARBA" id="ARBA00022741"/>
    </source>
</evidence>
<dbReference type="PANTHER" id="PTHR43309:SF5">
    <property type="entry name" value="5-OXOPROLINASE SUBUNIT C"/>
    <property type="match status" value="1"/>
</dbReference>
<dbReference type="InterPro" id="IPR052708">
    <property type="entry name" value="PxpC"/>
</dbReference>
<dbReference type="Gene3D" id="2.40.100.10">
    <property type="entry name" value="Cyclophilin-like"/>
    <property type="match status" value="1"/>
</dbReference>
<dbReference type="GO" id="GO:0016787">
    <property type="term" value="F:hydrolase activity"/>
    <property type="evidence" value="ECO:0007669"/>
    <property type="project" value="UniProtKB-KW"/>
</dbReference>
<dbReference type="AlphaFoldDB" id="N4WQG5"/>
<name>N4WQG5_9BACI</name>
<keyword evidence="1" id="KW-0547">Nucleotide-binding</keyword>
<accession>N4WQG5</accession>
<keyword evidence="2 5" id="KW-0378">Hydrolase</keyword>
<dbReference type="GO" id="GO:0005524">
    <property type="term" value="F:ATP binding"/>
    <property type="evidence" value="ECO:0007669"/>
    <property type="project" value="UniProtKB-KW"/>
</dbReference>
<keyword evidence="3" id="KW-0067">ATP-binding</keyword>
<feature type="domain" description="Carboxyltransferase" evidence="4">
    <location>
        <begin position="24"/>
        <end position="306"/>
    </location>
</feature>
<dbReference type="Proteomes" id="UP000012283">
    <property type="component" value="Unassembled WGS sequence"/>
</dbReference>
<comment type="caution">
    <text evidence="5">The sequence shown here is derived from an EMBL/GenBank/DDBJ whole genome shotgun (WGS) entry which is preliminary data.</text>
</comment>
<dbReference type="NCBIfam" id="TIGR00724">
    <property type="entry name" value="urea_amlyse_rel"/>
    <property type="match status" value="1"/>
</dbReference>
<dbReference type="RefSeq" id="WP_003462521.1">
    <property type="nucleotide sequence ID" value="NZ_APML01000003.1"/>
</dbReference>
<dbReference type="InterPro" id="IPR029000">
    <property type="entry name" value="Cyclophilin-like_dom_sf"/>
</dbReference>
<dbReference type="InterPro" id="IPR003778">
    <property type="entry name" value="CT_A_B"/>
</dbReference>
<dbReference type="OrthoDB" id="9782422at2"/>
<sequence length="321" mass="35686">MSLKVIEQGVHTTIQDLGRYGYRSLGFPVNGPMDDYAMQLANFLVGNEASEAVLEMSVIGPTIECMTDTVIAITGADMSANINEQLIPYGKAVAVSAGDVIQLRTAKTGIYGYLAIKGGINVESLLGSKSTIVRADHDHLLTRPLQNGDEIPIRSAIVSTGQQPSYINPEVFDYITTSYPVIHYMEGAQYEWFDEKTKQLFEQIDWQISSQSNRMGYRINGGRLHYPQDKQLLTEATSFGAIQVPPSGEPIVLMADGQPTGGYPKIGQIAQVDLPKLSQLRPGQPFQLKKCTLNDAMEWLYERDRFLTMMQKLTNQLWKEV</sequence>
<evidence type="ECO:0000256" key="2">
    <source>
        <dbReference type="ARBA" id="ARBA00022801"/>
    </source>
</evidence>
<organism evidence="5 6">
    <name type="scientific">Gracilibacillus halophilus YIM-C55.5</name>
    <dbReference type="NCBI Taxonomy" id="1308866"/>
    <lineage>
        <taxon>Bacteria</taxon>
        <taxon>Bacillati</taxon>
        <taxon>Bacillota</taxon>
        <taxon>Bacilli</taxon>
        <taxon>Bacillales</taxon>
        <taxon>Bacillaceae</taxon>
        <taxon>Gracilibacillus</taxon>
    </lineage>
</organism>
<keyword evidence="6" id="KW-1185">Reference proteome</keyword>
<evidence type="ECO:0000313" key="5">
    <source>
        <dbReference type="EMBL" id="ENH98372.1"/>
    </source>
</evidence>
<evidence type="ECO:0000259" key="4">
    <source>
        <dbReference type="SMART" id="SM00797"/>
    </source>
</evidence>
<protein>
    <submittedName>
        <fullName evidence="5">Allophanate hydrolase subunit 2</fullName>
    </submittedName>
</protein>
<dbReference type="STRING" id="1308866.J416_00254"/>
<dbReference type="PANTHER" id="PTHR43309">
    <property type="entry name" value="5-OXOPROLINASE SUBUNIT C"/>
    <property type="match status" value="1"/>
</dbReference>
<evidence type="ECO:0000256" key="3">
    <source>
        <dbReference type="ARBA" id="ARBA00022840"/>
    </source>
</evidence>
<dbReference type="EMBL" id="APML01000003">
    <property type="protein sequence ID" value="ENH98372.1"/>
    <property type="molecule type" value="Genomic_DNA"/>
</dbReference>
<gene>
    <name evidence="5" type="ORF">J416_00254</name>
</gene>
<proteinExistence type="predicted"/>
<dbReference type="Pfam" id="PF02626">
    <property type="entry name" value="CT_A_B"/>
    <property type="match status" value="1"/>
</dbReference>
<dbReference type="eggNOG" id="COG1984">
    <property type="taxonomic scope" value="Bacteria"/>
</dbReference>
<reference evidence="5 6" key="1">
    <citation type="submission" date="2013-03" db="EMBL/GenBank/DDBJ databases">
        <title>Draft genome sequence of Gracibacillus halophilus YIM-C55.5, a moderately halophilic and thermophilic organism from the Xiaochaidamu salt lake.</title>
        <authorList>
            <person name="Sugumar T."/>
            <person name="Polireddy D.R."/>
            <person name="Antony A."/>
            <person name="Madhava Y.R."/>
            <person name="Sivakumar N."/>
        </authorList>
    </citation>
    <scope>NUCLEOTIDE SEQUENCE [LARGE SCALE GENOMIC DNA]</scope>
    <source>
        <strain evidence="5 6">YIM-C55.5</strain>
    </source>
</reference>
<dbReference type="PATRIC" id="fig|1308866.3.peg.53"/>
<dbReference type="SMART" id="SM00797">
    <property type="entry name" value="AHS2"/>
    <property type="match status" value="1"/>
</dbReference>